<reference evidence="9" key="1">
    <citation type="submission" date="2021-10" db="EMBL/GenBank/DDBJ databases">
        <title>Novel species in genus Arthrobacter.</title>
        <authorList>
            <person name="Liu Y."/>
        </authorList>
    </citation>
    <scope>NUCLEOTIDE SEQUENCE</scope>
    <source>
        <strain evidence="11">zg-Y462</strain>
        <strain evidence="9">Zg-Y462</strain>
    </source>
</reference>
<dbReference type="SMART" id="SM00240">
    <property type="entry name" value="FHA"/>
    <property type="match status" value="1"/>
</dbReference>
<dbReference type="Proteomes" id="UP000829758">
    <property type="component" value="Chromosome"/>
</dbReference>
<dbReference type="Pfam" id="PF01580">
    <property type="entry name" value="FtsK_SpoIIIE"/>
    <property type="match status" value="1"/>
</dbReference>
<evidence type="ECO:0000259" key="7">
    <source>
        <dbReference type="PROSITE" id="PS50006"/>
    </source>
</evidence>
<feature type="binding site" evidence="4">
    <location>
        <begin position="604"/>
        <end position="611"/>
    </location>
    <ligand>
        <name>ATP</name>
        <dbReference type="ChEBI" id="CHEBI:30616"/>
    </ligand>
</feature>
<dbReference type="GO" id="GO:0005524">
    <property type="term" value="F:ATP binding"/>
    <property type="evidence" value="ECO:0007669"/>
    <property type="project" value="UniProtKB-UniRule"/>
</dbReference>
<dbReference type="InterPro" id="IPR003593">
    <property type="entry name" value="AAA+_ATPase"/>
</dbReference>
<protein>
    <submittedName>
        <fullName evidence="9">FHA domain-containing protein</fullName>
    </submittedName>
</protein>
<evidence type="ECO:0000256" key="6">
    <source>
        <dbReference type="SAM" id="Phobius"/>
    </source>
</evidence>
<dbReference type="PROSITE" id="PS50006">
    <property type="entry name" value="FHA_DOMAIN"/>
    <property type="match status" value="1"/>
</dbReference>
<dbReference type="PANTHER" id="PTHR22683:SF1">
    <property type="entry name" value="TYPE VII SECRETION SYSTEM PROTEIN ESSC"/>
    <property type="match status" value="1"/>
</dbReference>
<keyword evidence="2 4" id="KW-0547">Nucleotide-binding</keyword>
<dbReference type="RefSeq" id="WP_227929590.1">
    <property type="nucleotide sequence ID" value="NZ_CP094984.1"/>
</dbReference>
<dbReference type="InterPro" id="IPR008984">
    <property type="entry name" value="SMAD_FHA_dom_sf"/>
</dbReference>
<dbReference type="SMART" id="SM00382">
    <property type="entry name" value="AAA"/>
    <property type="match status" value="2"/>
</dbReference>
<proteinExistence type="predicted"/>
<dbReference type="InterPro" id="IPR050206">
    <property type="entry name" value="FtsK/SpoIIIE/SftA"/>
</dbReference>
<accession>A0A9X1SAC3</accession>
<evidence type="ECO:0000313" key="10">
    <source>
        <dbReference type="EMBL" id="UON91253.1"/>
    </source>
</evidence>
<feature type="transmembrane region" description="Helical" evidence="6">
    <location>
        <begin position="212"/>
        <end position="230"/>
    </location>
</feature>
<dbReference type="InterPro" id="IPR000253">
    <property type="entry name" value="FHA_dom"/>
</dbReference>
<dbReference type="SUPFAM" id="SSF52540">
    <property type="entry name" value="P-loop containing nucleoside triphosphate hydrolases"/>
    <property type="match status" value="1"/>
</dbReference>
<keyword evidence="3 4" id="KW-0067">ATP-binding</keyword>
<feature type="domain" description="FtsK" evidence="8">
    <location>
        <begin position="586"/>
        <end position="775"/>
    </location>
</feature>
<dbReference type="EMBL" id="CP094984">
    <property type="protein sequence ID" value="UON91253.1"/>
    <property type="molecule type" value="Genomic_DNA"/>
</dbReference>
<feature type="region of interest" description="Disordered" evidence="5">
    <location>
        <begin position="263"/>
        <end position="325"/>
    </location>
</feature>
<keyword evidence="6" id="KW-0472">Membrane</keyword>
<evidence type="ECO:0000256" key="4">
    <source>
        <dbReference type="PROSITE-ProRule" id="PRU00289"/>
    </source>
</evidence>
<evidence type="ECO:0000256" key="3">
    <source>
        <dbReference type="ARBA" id="ARBA00022840"/>
    </source>
</evidence>
<dbReference type="InterPro" id="IPR027417">
    <property type="entry name" value="P-loop_NTPase"/>
</dbReference>
<keyword evidence="11" id="KW-1185">Reference proteome</keyword>
<dbReference type="GO" id="GO:0003677">
    <property type="term" value="F:DNA binding"/>
    <property type="evidence" value="ECO:0007669"/>
    <property type="project" value="InterPro"/>
</dbReference>
<dbReference type="Proteomes" id="UP001155145">
    <property type="component" value="Unassembled WGS sequence"/>
</dbReference>
<gene>
    <name evidence="9" type="ORF">LJ755_14940</name>
    <name evidence="10" type="ORF">MUK71_11630</name>
</gene>
<dbReference type="Gene3D" id="3.40.50.300">
    <property type="entry name" value="P-loop containing nucleotide triphosphate hydrolases"/>
    <property type="match status" value="2"/>
</dbReference>
<name>A0A9X1SAC3_9MICC</name>
<dbReference type="CDD" id="cd00060">
    <property type="entry name" value="FHA"/>
    <property type="match status" value="1"/>
</dbReference>
<evidence type="ECO:0000313" key="11">
    <source>
        <dbReference type="Proteomes" id="UP000829758"/>
    </source>
</evidence>
<dbReference type="InterPro" id="IPR002543">
    <property type="entry name" value="FtsK_dom"/>
</dbReference>
<dbReference type="Pfam" id="PF00498">
    <property type="entry name" value="FHA"/>
    <property type="match status" value="1"/>
</dbReference>
<feature type="domain" description="FHA" evidence="7">
    <location>
        <begin position="96"/>
        <end position="155"/>
    </location>
</feature>
<keyword evidence="1" id="KW-0597">Phosphoprotein</keyword>
<dbReference type="SUPFAM" id="SSF49879">
    <property type="entry name" value="SMAD/FHA domain"/>
    <property type="match status" value="1"/>
</dbReference>
<dbReference type="PANTHER" id="PTHR22683">
    <property type="entry name" value="SPORULATION PROTEIN RELATED"/>
    <property type="match status" value="1"/>
</dbReference>
<organism evidence="9 12">
    <name type="scientific">Arthrobacter zhangbolii</name>
    <dbReference type="NCBI Taxonomy" id="2886936"/>
    <lineage>
        <taxon>Bacteria</taxon>
        <taxon>Bacillati</taxon>
        <taxon>Actinomycetota</taxon>
        <taxon>Actinomycetes</taxon>
        <taxon>Micrococcales</taxon>
        <taxon>Micrococcaceae</taxon>
        <taxon>Arthrobacter</taxon>
    </lineage>
</organism>
<dbReference type="EMBL" id="JAJFZT010000010">
    <property type="protein sequence ID" value="MCC3274018.1"/>
    <property type="molecule type" value="Genomic_DNA"/>
</dbReference>
<evidence type="ECO:0000313" key="12">
    <source>
        <dbReference type="Proteomes" id="UP001155145"/>
    </source>
</evidence>
<evidence type="ECO:0000259" key="8">
    <source>
        <dbReference type="PROSITE" id="PS50901"/>
    </source>
</evidence>
<dbReference type="PROSITE" id="PS50901">
    <property type="entry name" value="FTSK"/>
    <property type="match status" value="1"/>
</dbReference>
<dbReference type="Gene3D" id="2.60.200.20">
    <property type="match status" value="1"/>
</dbReference>
<evidence type="ECO:0000256" key="5">
    <source>
        <dbReference type="SAM" id="MobiDB-lite"/>
    </source>
</evidence>
<evidence type="ECO:0000256" key="1">
    <source>
        <dbReference type="ARBA" id="ARBA00022553"/>
    </source>
</evidence>
<evidence type="ECO:0000256" key="2">
    <source>
        <dbReference type="ARBA" id="ARBA00022741"/>
    </source>
</evidence>
<keyword evidence="6" id="KW-0812">Transmembrane</keyword>
<keyword evidence="6" id="KW-1133">Transmembrane helix</keyword>
<evidence type="ECO:0000313" key="9">
    <source>
        <dbReference type="EMBL" id="MCC3274018.1"/>
    </source>
</evidence>
<dbReference type="CDD" id="cd01127">
    <property type="entry name" value="TrwB_TraG_TraD_VirD4"/>
    <property type="match status" value="1"/>
</dbReference>
<sequence>MVIQAAAGTTGPGIASLLTERFGEAALSIHGRALQELTPGQQPFVNGAVIVRSACPLSPAHGASRVVPGLPVAQLLLVVCSGPDAGNIIALRRGAYTVGRTQPPVFGTALRAGHRIGIADPALSRNHAQLVVATDSVSIRDLGSANGTWVDGGRVRKAILHTGSTLRIGYSTCRLVLAGAPIPEHHDSGPQPEDPFSPLTVKLQEQGQKTGLLLLGALLPLVLGVVLAVATGMWMFLAFSALSAVTALVAAVSGSRRRREQAATVAAAAREDAQRRRRAAPDPGTTVVRTMVGAEALSHSTGRDRPLQAPMKPHGTGSSSDPSSVPVRIGAADQAANLEVHPVRPGFAPPQLQDAPVVLQLGRVREVSLHGPEAGALYRTILLQASAAAGARSEALILCAGTADELETDGRFLPGVTLAALPEASRSSLAEAGSRLRKLLPPYPRDRSTVLVLGVCGAWAGLAGELRDELPDDWRTGSTVIRLGGPPAAVHVSLVAARGILTQGSDTLEFLPDLLRAPVFSRLSRALGGSAPCSDPSPEVLPRRLAFDAFFASDPGVLLRNWQERGPDTAARDVQDGGAVVGLSATGPVTLDLDRDGPHFLVAGTTGAGKSEFLRAFITGLASIHPPTAFTVLLIDFKGGSGLGPLAALPHSVGILTDFSAENVSRALISLRAEVRRREVLLADAGADNLGAYNSGRPPLEHLPRLLVAVDEFRMLADAVPAALPELLRIAAVGRSLGLHLLLATQRPQGSITTDIRANIATSVALRVQSAPDSRDVINADSAADIPADLPGRAYAGISGRPALLFQSLSTGMRSINSHCTVLELGEYLTAGPAPDTQVSTAADTGTLSGICSAINEAAAAGNYPVPFRPVLQPLPTVLTASLLASAAHLRPEPGKLVLGIMDEPNLQRQRALAWHPRRDSHIAVFGSSRAGTSDCLALLAGRHLEVLPARHLYVLDSDGSLSWLDGADQTGAYVGAQDPKRAARVLAYLASELLRRMAPAAGGPSGTVPPGITVMVTGWSRWCTAFRSGRGLTGEEDLTDLIRDGERADICVVITGDREVLSSRSFPLIPNRLYFPADASAETLLLWPRLPPMDRVPGRALVQGRIGTDEGLSAQLQVPEAAQKTAPPLPAAAARPHRIQSLPGVVSPDSLGPAVSADYVPVGVSGDELETATVRIPPASLFLVLGPRGSGRTSFLHQVKRAAHTSLDSRLVTGPADLLPVIDALDRTNEPPESMLVLVDNADSLPPPAHQQLAVLQAKGVRLVLAALPGPQLTVRLPLAVQVRSAPRGVLLAPAGPADGEILGVRVDPATRHPAGRCYLVEGPVVREAQAAAATEPSG</sequence>